<organism evidence="1">
    <name type="scientific">marine sediment metagenome</name>
    <dbReference type="NCBI Taxonomy" id="412755"/>
    <lineage>
        <taxon>unclassified sequences</taxon>
        <taxon>metagenomes</taxon>
        <taxon>ecological metagenomes</taxon>
    </lineage>
</organism>
<accession>X1V047</accession>
<dbReference type="EMBL" id="BARW01025158">
    <property type="protein sequence ID" value="GAJ05526.1"/>
    <property type="molecule type" value="Genomic_DNA"/>
</dbReference>
<feature type="non-terminal residue" evidence="1">
    <location>
        <position position="1"/>
    </location>
</feature>
<dbReference type="AlphaFoldDB" id="X1V047"/>
<evidence type="ECO:0000313" key="1">
    <source>
        <dbReference type="EMBL" id="GAJ05526.1"/>
    </source>
</evidence>
<sequence length="32" mass="3736">LYVILDNSLIFFCKLGEAVFIIKKINYSSKRV</sequence>
<gene>
    <name evidence="1" type="ORF">S12H4_41305</name>
</gene>
<name>X1V047_9ZZZZ</name>
<comment type="caution">
    <text evidence="1">The sequence shown here is derived from an EMBL/GenBank/DDBJ whole genome shotgun (WGS) entry which is preliminary data.</text>
</comment>
<protein>
    <submittedName>
        <fullName evidence="1">Uncharacterized protein</fullName>
    </submittedName>
</protein>
<reference evidence="1" key="1">
    <citation type="journal article" date="2014" name="Front. Microbiol.">
        <title>High frequency of phylogenetically diverse reductive dehalogenase-homologous genes in deep subseafloor sedimentary metagenomes.</title>
        <authorList>
            <person name="Kawai M."/>
            <person name="Futagami T."/>
            <person name="Toyoda A."/>
            <person name="Takaki Y."/>
            <person name="Nishi S."/>
            <person name="Hori S."/>
            <person name="Arai W."/>
            <person name="Tsubouchi T."/>
            <person name="Morono Y."/>
            <person name="Uchiyama I."/>
            <person name="Ito T."/>
            <person name="Fujiyama A."/>
            <person name="Inagaki F."/>
            <person name="Takami H."/>
        </authorList>
    </citation>
    <scope>NUCLEOTIDE SEQUENCE</scope>
    <source>
        <strain evidence="1">Expedition CK06-06</strain>
    </source>
</reference>
<proteinExistence type="predicted"/>